<dbReference type="InterPro" id="IPR012349">
    <property type="entry name" value="Split_barrel_FMN-bd"/>
</dbReference>
<name>A0ABW3DRV1_9ACTN</name>
<dbReference type="Gene3D" id="2.30.110.10">
    <property type="entry name" value="Electron Transport, Fmn-binding Protein, Chain A"/>
    <property type="match status" value="1"/>
</dbReference>
<reference evidence="3" key="1">
    <citation type="journal article" date="2019" name="Int. J. Syst. Evol. Microbiol.">
        <title>The Global Catalogue of Microorganisms (GCM) 10K type strain sequencing project: providing services to taxonomists for standard genome sequencing and annotation.</title>
        <authorList>
            <consortium name="The Broad Institute Genomics Platform"/>
            <consortium name="The Broad Institute Genome Sequencing Center for Infectious Disease"/>
            <person name="Wu L."/>
            <person name="Ma J."/>
        </authorList>
    </citation>
    <scope>NUCLEOTIDE SEQUENCE [LARGE SCALE GENOMIC DNA]</scope>
    <source>
        <strain evidence="3">CCUG 62974</strain>
    </source>
</reference>
<feature type="domain" description="Pyridoxamine 5'-phosphate oxidase N-terminal" evidence="1">
    <location>
        <begin position="8"/>
        <end position="135"/>
    </location>
</feature>
<dbReference type="Proteomes" id="UP001597024">
    <property type="component" value="Unassembled WGS sequence"/>
</dbReference>
<sequence length="196" mass="22097">MSKVYEKIDHQIRSWILKQHMFFVASAPLTADGRVNVSPKGMGGTFDVLDEHRVAYLDYTGTGAETIAHLRENGRITVMFCAFEGRPKIVRLHGRGRYALPHEPEFAELRPRFVKERTAGQRAIVIVEVERVSDSCGWSVPLMAYQGDRDVLDRHHERRDDDYFSTYWQTVNGESIDGLPALKDAVAQHAGAGRAG</sequence>
<dbReference type="Pfam" id="PF01243">
    <property type="entry name" value="PNPOx_N"/>
    <property type="match status" value="1"/>
</dbReference>
<organism evidence="2 3">
    <name type="scientific">Streptosporangium algeriense</name>
    <dbReference type="NCBI Taxonomy" id="1682748"/>
    <lineage>
        <taxon>Bacteria</taxon>
        <taxon>Bacillati</taxon>
        <taxon>Actinomycetota</taxon>
        <taxon>Actinomycetes</taxon>
        <taxon>Streptosporangiales</taxon>
        <taxon>Streptosporangiaceae</taxon>
        <taxon>Streptosporangium</taxon>
    </lineage>
</organism>
<protein>
    <submittedName>
        <fullName evidence="2">Pyridoxamine 5'-phosphate oxidase family protein</fullName>
    </submittedName>
</protein>
<dbReference type="PANTHER" id="PTHR39336:SF1">
    <property type="entry name" value="PYRIDOXAMINE PHOSPHATE OXIDASE FAMILY PROTEIN (AFU_ORTHOLOGUE AFUA_6G11440)"/>
    <property type="match status" value="1"/>
</dbReference>
<evidence type="ECO:0000313" key="3">
    <source>
        <dbReference type="Proteomes" id="UP001597024"/>
    </source>
</evidence>
<proteinExistence type="predicted"/>
<accession>A0ABW3DRV1</accession>
<evidence type="ECO:0000259" key="1">
    <source>
        <dbReference type="Pfam" id="PF01243"/>
    </source>
</evidence>
<keyword evidence="3" id="KW-1185">Reference proteome</keyword>
<dbReference type="InterPro" id="IPR011576">
    <property type="entry name" value="Pyridox_Oxase_N"/>
</dbReference>
<dbReference type="SUPFAM" id="SSF50475">
    <property type="entry name" value="FMN-binding split barrel"/>
    <property type="match status" value="1"/>
</dbReference>
<gene>
    <name evidence="2" type="ORF">ACFQ08_14445</name>
</gene>
<dbReference type="PANTHER" id="PTHR39336">
    <property type="entry name" value="PYRIDOXAMINE PHOSPHATE OXIDASE FAMILY PROTEIN (AFU_ORTHOLOGUE AFUA_6G11440)"/>
    <property type="match status" value="1"/>
</dbReference>
<dbReference type="EMBL" id="JBHTHX010000428">
    <property type="protein sequence ID" value="MFD0885747.1"/>
    <property type="molecule type" value="Genomic_DNA"/>
</dbReference>
<comment type="caution">
    <text evidence="2">The sequence shown here is derived from an EMBL/GenBank/DDBJ whole genome shotgun (WGS) entry which is preliminary data.</text>
</comment>
<evidence type="ECO:0000313" key="2">
    <source>
        <dbReference type="EMBL" id="MFD0885747.1"/>
    </source>
</evidence>